<gene>
    <name evidence="18" type="ORF">ECU02_0730</name>
</gene>
<evidence type="ECO:0000256" key="8">
    <source>
        <dbReference type="ARBA" id="ARBA00022840"/>
    </source>
</evidence>
<dbReference type="GO" id="GO:1990817">
    <property type="term" value="F:poly(A) RNA polymerase activity"/>
    <property type="evidence" value="ECO:0007669"/>
    <property type="project" value="UniProtKB-UniRule"/>
</dbReference>
<evidence type="ECO:0000256" key="13">
    <source>
        <dbReference type="PIRSR" id="PIRSR018425-2"/>
    </source>
</evidence>
<dbReference type="PIRSF" id="PIRSF018425">
    <property type="entry name" value="PolyA_polymerase"/>
    <property type="match status" value="1"/>
</dbReference>
<dbReference type="OMA" id="PAYPAMC"/>
<feature type="binding site" evidence="13">
    <location>
        <position position="104"/>
    </location>
    <ligand>
        <name>Mg(2+)</name>
        <dbReference type="ChEBI" id="CHEBI:18420"/>
        <label>1</label>
        <note>catalytic</note>
    </ligand>
</feature>
<dbReference type="VEuPathDB" id="MicrosporidiaDB:AEWR_020680"/>
<feature type="binding site" evidence="12">
    <location>
        <position position="156"/>
    </location>
    <ligand>
        <name>ATP</name>
        <dbReference type="ChEBI" id="CHEBI:30616"/>
    </ligand>
</feature>
<evidence type="ECO:0000313" key="18">
    <source>
        <dbReference type="EMBL" id="AGE95535.1"/>
    </source>
</evidence>
<keyword evidence="7 11" id="KW-0547">Nucleotide-binding</keyword>
<feature type="region of interest" description="Disordered" evidence="14">
    <location>
        <begin position="1"/>
        <end position="22"/>
    </location>
</feature>
<dbReference type="PANTHER" id="PTHR10682:SF10">
    <property type="entry name" value="POLYNUCLEOTIDE ADENYLYLTRANSFERASE"/>
    <property type="match status" value="1"/>
</dbReference>
<feature type="domain" description="Poly(A) polymerase central" evidence="16">
    <location>
        <begin position="208"/>
        <end position="341"/>
    </location>
</feature>
<keyword evidence="8 11" id="KW-0067">ATP-binding</keyword>
<feature type="binding site" evidence="12">
    <location>
        <position position="226"/>
    </location>
    <ligand>
        <name>ATP</name>
        <dbReference type="ChEBI" id="CHEBI:30616"/>
    </ligand>
</feature>
<dbReference type="Pfam" id="PF20750">
    <property type="entry name" value="PAP_NTPase"/>
    <property type="match status" value="1"/>
</dbReference>
<evidence type="ECO:0000256" key="7">
    <source>
        <dbReference type="ARBA" id="ARBA00022741"/>
    </source>
</evidence>
<keyword evidence="9 13" id="KW-0460">Magnesium</keyword>
<keyword evidence="6 13" id="KW-0479">Metal-binding</keyword>
<feature type="binding site" evidence="12">
    <location>
        <begin position="102"/>
        <end position="104"/>
    </location>
    <ligand>
        <name>ATP</name>
        <dbReference type="ChEBI" id="CHEBI:30616"/>
    </ligand>
</feature>
<dbReference type="InterPro" id="IPR014492">
    <property type="entry name" value="PolyA_polymerase"/>
</dbReference>
<evidence type="ECO:0000256" key="5">
    <source>
        <dbReference type="ARBA" id="ARBA00022679"/>
    </source>
</evidence>
<dbReference type="CDD" id="cd05402">
    <property type="entry name" value="NT_PAP_TUTase"/>
    <property type="match status" value="1"/>
</dbReference>
<dbReference type="Pfam" id="PF04928">
    <property type="entry name" value="PAP_central"/>
    <property type="match status" value="1"/>
</dbReference>
<dbReference type="SUPFAM" id="SSF81631">
    <property type="entry name" value="PAP/OAS1 substrate-binding domain"/>
    <property type="match status" value="1"/>
</dbReference>
<comment type="catalytic activity">
    <reaction evidence="11">
        <text>RNA(n) + ATP = RNA(n)-3'-adenine ribonucleotide + diphosphate</text>
        <dbReference type="Rhea" id="RHEA:11332"/>
        <dbReference type="Rhea" id="RHEA-COMP:14527"/>
        <dbReference type="Rhea" id="RHEA-COMP:17347"/>
        <dbReference type="ChEBI" id="CHEBI:30616"/>
        <dbReference type="ChEBI" id="CHEBI:33019"/>
        <dbReference type="ChEBI" id="CHEBI:140395"/>
        <dbReference type="ChEBI" id="CHEBI:173115"/>
        <dbReference type="EC" id="2.7.7.19"/>
    </reaction>
</comment>
<dbReference type="VEuPathDB" id="MicrosporidiaDB:AEWD_020700"/>
<feature type="domain" description="Poly(A) polymerase nucleotidyltransferase" evidence="17">
    <location>
        <begin position="11"/>
        <end position="203"/>
    </location>
</feature>
<dbReference type="AlphaFoldDB" id="M1K8Y2"/>
<comment type="cofactor">
    <cofactor evidence="13">
        <name>Mg(2+)</name>
        <dbReference type="ChEBI" id="CHEBI:18420"/>
    </cofactor>
    <text evidence="13">Binds 2 magnesium ions. Also active with manganese.</text>
</comment>
<dbReference type="GO" id="GO:0005634">
    <property type="term" value="C:nucleus"/>
    <property type="evidence" value="ECO:0007669"/>
    <property type="project" value="UniProtKB-SubCell"/>
</dbReference>
<dbReference type="GO" id="GO:0005524">
    <property type="term" value="F:ATP binding"/>
    <property type="evidence" value="ECO:0007669"/>
    <property type="project" value="UniProtKB-UniRule"/>
</dbReference>
<dbReference type="GO" id="GO:0031123">
    <property type="term" value="P:RNA 3'-end processing"/>
    <property type="evidence" value="ECO:0007669"/>
    <property type="project" value="InterPro"/>
</dbReference>
<dbReference type="InterPro" id="IPR043519">
    <property type="entry name" value="NT_sf"/>
</dbReference>
<feature type="binding site" evidence="13">
    <location>
        <position position="104"/>
    </location>
    <ligand>
        <name>Mg(2+)</name>
        <dbReference type="ChEBI" id="CHEBI:18420"/>
        <label>2</label>
        <note>catalytic</note>
    </ligand>
</feature>
<dbReference type="Pfam" id="PF04926">
    <property type="entry name" value="PAP_RNA-bind"/>
    <property type="match status" value="1"/>
</dbReference>
<dbReference type="PANTHER" id="PTHR10682">
    <property type="entry name" value="POLY A POLYMERASE"/>
    <property type="match status" value="1"/>
</dbReference>
<dbReference type="GO" id="GO:0003723">
    <property type="term" value="F:RNA binding"/>
    <property type="evidence" value="ECO:0007669"/>
    <property type="project" value="UniProtKB-UniRule"/>
</dbReference>
<evidence type="ECO:0000256" key="12">
    <source>
        <dbReference type="PIRSR" id="PIRSR018425-1"/>
    </source>
</evidence>
<proteinExistence type="inferred from homology"/>
<dbReference type="VEuPathDB" id="MicrosporidiaDB:AEWQ_020670"/>
<feature type="domain" description="Poly(A) polymerase RNA-binding" evidence="15">
    <location>
        <begin position="353"/>
        <end position="411"/>
    </location>
</feature>
<evidence type="ECO:0000256" key="11">
    <source>
        <dbReference type="PIRNR" id="PIRNR018425"/>
    </source>
</evidence>
<reference evidence="18" key="1">
    <citation type="journal article" date="2013" name="Eukaryot. Cell">
        <title>Extremely Reduced Levels of Heterozygosity in the Vertebrate Pathogen Encephalitozoon cuniculi.</title>
        <authorList>
            <person name="Selman M."/>
            <person name="Sak B."/>
            <person name="Kvac M."/>
            <person name="Farinelli L."/>
            <person name="Weiss L.M."/>
            <person name="Corradi N."/>
        </authorList>
    </citation>
    <scope>NUCLEOTIDE SEQUENCE</scope>
</reference>
<evidence type="ECO:0000256" key="1">
    <source>
        <dbReference type="ARBA" id="ARBA00001936"/>
    </source>
</evidence>
<feature type="binding site" evidence="12">
    <location>
        <position position="217"/>
    </location>
    <ligand>
        <name>ATP</name>
        <dbReference type="ChEBI" id="CHEBI:30616"/>
    </ligand>
</feature>
<evidence type="ECO:0000259" key="16">
    <source>
        <dbReference type="Pfam" id="PF04928"/>
    </source>
</evidence>
<accession>M1K8Y2</accession>
<dbReference type="FunFam" id="1.10.1410.10:FF:000001">
    <property type="entry name" value="Putative poly(A) polymerase gamma"/>
    <property type="match status" value="1"/>
</dbReference>
<dbReference type="VEuPathDB" id="MicrosporidiaDB:M970_020680"/>
<dbReference type="InterPro" id="IPR007010">
    <property type="entry name" value="PolA_pol_RNA-bd_dom"/>
</dbReference>
<dbReference type="EC" id="2.7.7.19" evidence="11"/>
<evidence type="ECO:0000256" key="2">
    <source>
        <dbReference type="ARBA" id="ARBA00004123"/>
    </source>
</evidence>
<dbReference type="InterPro" id="IPR007012">
    <property type="entry name" value="PolA_pol_cen_dom"/>
</dbReference>
<evidence type="ECO:0000256" key="3">
    <source>
        <dbReference type="ARBA" id="ARBA00010912"/>
    </source>
</evidence>
<evidence type="ECO:0000256" key="6">
    <source>
        <dbReference type="ARBA" id="ARBA00022723"/>
    </source>
</evidence>
<dbReference type="InterPro" id="IPR048840">
    <property type="entry name" value="PolA_pol_NTPase"/>
</dbReference>
<keyword evidence="4 11" id="KW-0507">mRNA processing</keyword>
<comment type="similarity">
    <text evidence="3 11">Belongs to the poly(A) polymerase family.</text>
</comment>
<dbReference type="Gene3D" id="1.10.1410.10">
    <property type="match status" value="1"/>
</dbReference>
<sequence>MEMSEKSYKYGVTGPLSTRESTEEEIRLSGEMDKYLQERGFFEDDKEGQTRERVLGKLNFMVREFVARMARNKGSGDGERPCGGKIFTFGSYRLGVHSKGADIDALCIVPRHVSRSDFFTHFYEELKGDPNIEEVTKIEDAFVPIIKLKFQGIPIDLVFARLSIPVVKDGINLLNDTLLKSMDEKCILSLNGSRVTDEMLNLVPSVKTFHSALRCIKYWAKRRCVYGNPYGYFGGVAFSLCVARVCQLYPNASSFTIVCKFFELFSSWKWPTPVILRPVVDLNYNLKVWDPKVYPSDKYHRMPVITPAYPSMCATHNVSNSTQHVITMEFTRAHKILSDPERNDFRRIFELSDFFSRYRLFVEVLAMSSCEEDFPKWEGYLESKIRILASKFEAVDDVLYAIPFPKAFRVAEESIEKIGPRMEGMKKCTAFFIAIDVIPVKGKKVIVEQQVKEFIEFVREYEGRASGMRIEVNSLKRKDVQGFLRVFYGKESPSNEDSSKRRRVE</sequence>
<feature type="binding site" evidence="13">
    <location>
        <position position="102"/>
    </location>
    <ligand>
        <name>Mg(2+)</name>
        <dbReference type="ChEBI" id="CHEBI:18420"/>
        <label>2</label>
        <note>catalytic</note>
    </ligand>
</feature>
<dbReference type="GO" id="GO:0046872">
    <property type="term" value="F:metal ion binding"/>
    <property type="evidence" value="ECO:0007669"/>
    <property type="project" value="UniProtKB-KW"/>
</dbReference>
<dbReference type="FunFam" id="3.30.460.10:FF:000002">
    <property type="entry name" value="Poly(A) polymerase alpha, putative"/>
    <property type="match status" value="1"/>
</dbReference>
<evidence type="ECO:0000259" key="15">
    <source>
        <dbReference type="Pfam" id="PF04926"/>
    </source>
</evidence>
<dbReference type="InterPro" id="IPR011068">
    <property type="entry name" value="NuclTrfase_I-like_C"/>
</dbReference>
<evidence type="ECO:0000256" key="14">
    <source>
        <dbReference type="SAM" id="MobiDB-lite"/>
    </source>
</evidence>
<dbReference type="GO" id="GO:0006397">
    <property type="term" value="P:mRNA processing"/>
    <property type="evidence" value="ECO:0007669"/>
    <property type="project" value="UniProtKB-KW"/>
</dbReference>
<evidence type="ECO:0000256" key="10">
    <source>
        <dbReference type="ARBA" id="ARBA00023242"/>
    </source>
</evidence>
<feature type="binding site" evidence="13">
    <location>
        <position position="102"/>
    </location>
    <ligand>
        <name>Mg(2+)</name>
        <dbReference type="ChEBI" id="CHEBI:18420"/>
        <label>1</label>
        <note>catalytic</note>
    </ligand>
</feature>
<protein>
    <recommendedName>
        <fullName evidence="11">Poly(A) polymerase</fullName>
        <ecNumber evidence="11">2.7.7.19</ecNumber>
    </recommendedName>
</protein>
<comment type="function">
    <text evidence="11">Polymerase that creates the 3'-poly(A) tail of mRNA's.</text>
</comment>
<feature type="binding site" evidence="12">
    <location>
        <begin position="89"/>
        <end position="91"/>
    </location>
    <ligand>
        <name>ATP</name>
        <dbReference type="ChEBI" id="CHEBI:30616"/>
    </ligand>
</feature>
<dbReference type="EMBL" id="KC513608">
    <property type="protein sequence ID" value="AGE95535.1"/>
    <property type="molecule type" value="Genomic_DNA"/>
</dbReference>
<comment type="subcellular location">
    <subcellularLocation>
        <location evidence="2 11">Nucleus</location>
    </subcellularLocation>
</comment>
<feature type="binding site" evidence="12">
    <location>
        <begin position="235"/>
        <end position="236"/>
    </location>
    <ligand>
        <name>ATP</name>
        <dbReference type="ChEBI" id="CHEBI:30616"/>
    </ligand>
</feature>
<keyword evidence="10 11" id="KW-0539">Nucleus</keyword>
<dbReference type="Gene3D" id="3.30.460.10">
    <property type="entry name" value="Beta Polymerase, domain 2"/>
    <property type="match status" value="1"/>
</dbReference>
<evidence type="ECO:0000256" key="4">
    <source>
        <dbReference type="ARBA" id="ARBA00022664"/>
    </source>
</evidence>
<keyword evidence="5 11" id="KW-0808">Transferase</keyword>
<name>M1K8Y2_ENCCN</name>
<evidence type="ECO:0000256" key="9">
    <source>
        <dbReference type="ARBA" id="ARBA00022842"/>
    </source>
</evidence>
<dbReference type="VEuPathDB" id="MicrosporidiaDB:ECU02_0730"/>
<dbReference type="Gene3D" id="3.30.70.590">
    <property type="entry name" value="Poly(A) polymerase predicted RNA binding domain"/>
    <property type="match status" value="1"/>
</dbReference>
<feature type="binding site" evidence="13">
    <location>
        <position position="156"/>
    </location>
    <ligand>
        <name>Mg(2+)</name>
        <dbReference type="ChEBI" id="CHEBI:18420"/>
        <label>2</label>
        <note>catalytic</note>
    </ligand>
</feature>
<organism evidence="18">
    <name type="scientific">Encephalitozoon cuniculi</name>
    <name type="common">Microsporidian parasite</name>
    <dbReference type="NCBI Taxonomy" id="6035"/>
    <lineage>
        <taxon>Eukaryota</taxon>
        <taxon>Fungi</taxon>
        <taxon>Fungi incertae sedis</taxon>
        <taxon>Microsporidia</taxon>
        <taxon>Unikaryonidae</taxon>
        <taxon>Encephalitozoon</taxon>
    </lineage>
</organism>
<evidence type="ECO:0000259" key="17">
    <source>
        <dbReference type="Pfam" id="PF20750"/>
    </source>
</evidence>
<dbReference type="SUPFAM" id="SSF55003">
    <property type="entry name" value="PAP/Archaeal CCA-adding enzyme, C-terminal domain"/>
    <property type="match status" value="1"/>
</dbReference>
<comment type="cofactor">
    <cofactor evidence="1">
        <name>Mn(2+)</name>
        <dbReference type="ChEBI" id="CHEBI:29035"/>
    </cofactor>
</comment>
<dbReference type="SUPFAM" id="SSF81301">
    <property type="entry name" value="Nucleotidyltransferase"/>
    <property type="match status" value="1"/>
</dbReference>